<evidence type="ECO:0000313" key="3">
    <source>
        <dbReference type="Proteomes" id="UP000789405"/>
    </source>
</evidence>
<keyword evidence="3" id="KW-1185">Reference proteome</keyword>
<dbReference type="OrthoDB" id="2416077at2759"/>
<dbReference type="GO" id="GO:0003677">
    <property type="term" value="F:DNA binding"/>
    <property type="evidence" value="ECO:0007669"/>
    <property type="project" value="InterPro"/>
</dbReference>
<dbReference type="Pfam" id="PF01498">
    <property type="entry name" value="HTH_Tnp_Tc3_2"/>
    <property type="match status" value="1"/>
</dbReference>
<reference evidence="2" key="1">
    <citation type="submission" date="2021-06" db="EMBL/GenBank/DDBJ databases">
        <authorList>
            <person name="Kallberg Y."/>
            <person name="Tangrot J."/>
            <person name="Rosling A."/>
        </authorList>
    </citation>
    <scope>NUCLEOTIDE SEQUENCE</scope>
    <source>
        <strain evidence="2">MA453B</strain>
    </source>
</reference>
<comment type="caution">
    <text evidence="2">The sequence shown here is derived from an EMBL/GenBank/DDBJ whole genome shotgun (WGS) entry which is preliminary data.</text>
</comment>
<protein>
    <submittedName>
        <fullName evidence="2">21474_t:CDS:1</fullName>
    </submittedName>
</protein>
<evidence type="ECO:0000259" key="1">
    <source>
        <dbReference type="Pfam" id="PF01498"/>
    </source>
</evidence>
<gene>
    <name evidence="2" type="ORF">DERYTH_LOCUS17335</name>
</gene>
<dbReference type="GO" id="GO:0015074">
    <property type="term" value="P:DNA integration"/>
    <property type="evidence" value="ECO:0007669"/>
    <property type="project" value="InterPro"/>
</dbReference>
<dbReference type="GO" id="GO:0006313">
    <property type="term" value="P:DNA transposition"/>
    <property type="evidence" value="ECO:0007669"/>
    <property type="project" value="InterPro"/>
</dbReference>
<dbReference type="EMBL" id="CAJVPY010016225">
    <property type="protein sequence ID" value="CAG8756010.1"/>
    <property type="molecule type" value="Genomic_DNA"/>
</dbReference>
<sequence>ELNFSTQEIGMKFGIESLIVSKTSKREEETGEVKDREKFGHLRILSPDDIKDVLDILSSEKGSTAVKIHSMYVAKTGKRISVETIQNTLKRCGYKVRIKPRKPAIDEKTRLECLAFAREHIN</sequence>
<evidence type="ECO:0000313" key="2">
    <source>
        <dbReference type="EMBL" id="CAG8756010.1"/>
    </source>
</evidence>
<name>A0A9N9NSE1_9GLOM</name>
<feature type="non-terminal residue" evidence="2">
    <location>
        <position position="1"/>
    </location>
</feature>
<dbReference type="InterPro" id="IPR002492">
    <property type="entry name" value="Transposase_Tc1-like"/>
</dbReference>
<proteinExistence type="predicted"/>
<dbReference type="Proteomes" id="UP000789405">
    <property type="component" value="Unassembled WGS sequence"/>
</dbReference>
<dbReference type="SUPFAM" id="SSF46689">
    <property type="entry name" value="Homeodomain-like"/>
    <property type="match status" value="1"/>
</dbReference>
<dbReference type="AlphaFoldDB" id="A0A9N9NSE1"/>
<dbReference type="InterPro" id="IPR009057">
    <property type="entry name" value="Homeodomain-like_sf"/>
</dbReference>
<feature type="domain" description="Transposase Tc1-like" evidence="1">
    <location>
        <begin position="64"/>
        <end position="122"/>
    </location>
</feature>
<accession>A0A9N9NSE1</accession>
<organism evidence="2 3">
    <name type="scientific">Dentiscutata erythropus</name>
    <dbReference type="NCBI Taxonomy" id="1348616"/>
    <lineage>
        <taxon>Eukaryota</taxon>
        <taxon>Fungi</taxon>
        <taxon>Fungi incertae sedis</taxon>
        <taxon>Mucoromycota</taxon>
        <taxon>Glomeromycotina</taxon>
        <taxon>Glomeromycetes</taxon>
        <taxon>Diversisporales</taxon>
        <taxon>Gigasporaceae</taxon>
        <taxon>Dentiscutata</taxon>
    </lineage>
</organism>